<feature type="compositionally biased region" description="Polar residues" evidence="1">
    <location>
        <begin position="156"/>
        <end position="165"/>
    </location>
</feature>
<name>A0A5J4WG78_9EUKA</name>
<feature type="region of interest" description="Disordered" evidence="1">
    <location>
        <begin position="123"/>
        <end position="223"/>
    </location>
</feature>
<evidence type="ECO:0000313" key="2">
    <source>
        <dbReference type="EMBL" id="KAA6393643.1"/>
    </source>
</evidence>
<gene>
    <name evidence="2" type="ORF">EZS28_010829</name>
</gene>
<feature type="compositionally biased region" description="Polar residues" evidence="1">
    <location>
        <begin position="8"/>
        <end position="20"/>
    </location>
</feature>
<evidence type="ECO:0000313" key="3">
    <source>
        <dbReference type="Proteomes" id="UP000324800"/>
    </source>
</evidence>
<organism evidence="2 3">
    <name type="scientific">Streblomastix strix</name>
    <dbReference type="NCBI Taxonomy" id="222440"/>
    <lineage>
        <taxon>Eukaryota</taxon>
        <taxon>Metamonada</taxon>
        <taxon>Preaxostyla</taxon>
        <taxon>Oxymonadida</taxon>
        <taxon>Streblomastigidae</taxon>
        <taxon>Streblomastix</taxon>
    </lineage>
</organism>
<feature type="region of interest" description="Disordered" evidence="1">
    <location>
        <begin position="1"/>
        <end position="44"/>
    </location>
</feature>
<dbReference type="Proteomes" id="UP000324800">
    <property type="component" value="Unassembled WGS sequence"/>
</dbReference>
<sequence length="223" mass="25288">MTMEKKTNLSTQSNPSTSLTETKDPEEMTAGLNSGTLSTEKRIPRSISQKFLQTLNFTMKTNQGDSEETIAGRSYRDQITSYNTFRSRTRKSKYFIIQMLATLNHHTYRIRLRQEKITVPIQKIQTTNDHETRNKTGLPMSVPNKSFRNSEAGADSDSSNYFTPQQKRRKKADLATVTEDKSAKRSKGNKSSVASKKLKQGSNSENKIEIEPDSETDQPKPLD</sequence>
<accession>A0A5J4WG78</accession>
<dbReference type="AlphaFoldDB" id="A0A5J4WG78"/>
<feature type="compositionally biased region" description="Polar residues" evidence="1">
    <location>
        <begin position="189"/>
        <end position="205"/>
    </location>
</feature>
<evidence type="ECO:0000256" key="1">
    <source>
        <dbReference type="SAM" id="MobiDB-lite"/>
    </source>
</evidence>
<comment type="caution">
    <text evidence="2">The sequence shown here is derived from an EMBL/GenBank/DDBJ whole genome shotgun (WGS) entry which is preliminary data.</text>
</comment>
<protein>
    <submittedName>
        <fullName evidence="2">Uncharacterized protein</fullName>
    </submittedName>
</protein>
<dbReference type="EMBL" id="SNRW01002176">
    <property type="protein sequence ID" value="KAA6393643.1"/>
    <property type="molecule type" value="Genomic_DNA"/>
</dbReference>
<proteinExistence type="predicted"/>
<reference evidence="2 3" key="1">
    <citation type="submission" date="2019-03" db="EMBL/GenBank/DDBJ databases">
        <title>Single cell metagenomics reveals metabolic interactions within the superorganism composed of flagellate Streblomastix strix and complex community of Bacteroidetes bacteria on its surface.</title>
        <authorList>
            <person name="Treitli S.C."/>
            <person name="Kolisko M."/>
            <person name="Husnik F."/>
            <person name="Keeling P."/>
            <person name="Hampl V."/>
        </authorList>
    </citation>
    <scope>NUCLEOTIDE SEQUENCE [LARGE SCALE GENOMIC DNA]</scope>
    <source>
        <strain evidence="2">ST1C</strain>
    </source>
</reference>